<protein>
    <submittedName>
        <fullName evidence="2">GNAT family N-acetyltransferase</fullName>
    </submittedName>
</protein>
<gene>
    <name evidence="2" type="ORF">LL038_01870</name>
</gene>
<dbReference type="InterPro" id="IPR013653">
    <property type="entry name" value="GCN5-like_dom"/>
</dbReference>
<dbReference type="Proteomes" id="UP001164733">
    <property type="component" value="Chromosome"/>
</dbReference>
<dbReference type="SUPFAM" id="SSF55729">
    <property type="entry name" value="Acyl-CoA N-acyltransferases (Nat)"/>
    <property type="match status" value="1"/>
</dbReference>
<dbReference type="AlphaFoldDB" id="A0AA47ELZ3"/>
<dbReference type="InterPro" id="IPR000182">
    <property type="entry name" value="GNAT_dom"/>
</dbReference>
<feature type="domain" description="N-acetyltransferase" evidence="1">
    <location>
        <begin position="101"/>
        <end position="237"/>
    </location>
</feature>
<dbReference type="InterPro" id="IPR053225">
    <property type="entry name" value="Acyl-CoA_N-acyltransferase"/>
</dbReference>
<dbReference type="InterPro" id="IPR016181">
    <property type="entry name" value="Acyl_CoA_acyltransferase"/>
</dbReference>
<sequence>MGQKNKILELLIKNKIDNINITNFIENYHICNLEQIGDSVIVKGTSDRNWVYISSKSEEELKIIKSRLDYKDKNFAIIEDWMIPILTKGNKIKWKLATMKLVISDIKVIAEPKHSVSKLAICDSKYIYENSNYKDFISMPYIIERITNGVSSCIRYMDKLIAWGITQDDGAIGFLHVLPEYRKMGYARDVMIDLINKVRDENKIPFVHIEEENERSMKLAMSLGFKKDRVVSWFEIE</sequence>
<dbReference type="PANTHER" id="PTHR20958">
    <property type="entry name" value="GLYCINE N-ACYLTRANSFERASE-LIKE PROTEIN"/>
    <property type="match status" value="1"/>
</dbReference>
<name>A0AA47ELZ3_9CLOT</name>
<evidence type="ECO:0000313" key="2">
    <source>
        <dbReference type="EMBL" id="WAG61023.1"/>
    </source>
</evidence>
<proteinExistence type="predicted"/>
<dbReference type="EMBL" id="CP086239">
    <property type="protein sequence ID" value="WAG61023.1"/>
    <property type="molecule type" value="Genomic_DNA"/>
</dbReference>
<dbReference type="CDD" id="cd04301">
    <property type="entry name" value="NAT_SF"/>
    <property type="match status" value="1"/>
</dbReference>
<evidence type="ECO:0000259" key="1">
    <source>
        <dbReference type="PROSITE" id="PS51186"/>
    </source>
</evidence>
<dbReference type="Gene3D" id="3.40.630.30">
    <property type="match status" value="1"/>
</dbReference>
<reference evidence="2" key="1">
    <citation type="submission" date="2021-11" db="EMBL/GenBank/DDBJ databases">
        <title>Clostridia strains as spoilage organisms.</title>
        <authorList>
            <person name="Wambui J."/>
            <person name="Stevens M.J.A."/>
            <person name="Stephan R."/>
        </authorList>
    </citation>
    <scope>NUCLEOTIDE SEQUENCE</scope>
    <source>
        <strain evidence="2">CF009</strain>
    </source>
</reference>
<accession>A0AA47ELZ3</accession>
<dbReference type="PROSITE" id="PS51186">
    <property type="entry name" value="GNAT"/>
    <property type="match status" value="1"/>
</dbReference>
<evidence type="ECO:0000313" key="3">
    <source>
        <dbReference type="Proteomes" id="UP001164733"/>
    </source>
</evidence>
<organism evidence="2 3">
    <name type="scientific">Clostridium estertheticum</name>
    <dbReference type="NCBI Taxonomy" id="238834"/>
    <lineage>
        <taxon>Bacteria</taxon>
        <taxon>Bacillati</taxon>
        <taxon>Bacillota</taxon>
        <taxon>Clostridia</taxon>
        <taxon>Eubacteriales</taxon>
        <taxon>Clostridiaceae</taxon>
        <taxon>Clostridium</taxon>
    </lineage>
</organism>
<dbReference type="Pfam" id="PF08445">
    <property type="entry name" value="FR47"/>
    <property type="match status" value="1"/>
</dbReference>
<dbReference type="GO" id="GO:0016747">
    <property type="term" value="F:acyltransferase activity, transferring groups other than amino-acyl groups"/>
    <property type="evidence" value="ECO:0007669"/>
    <property type="project" value="InterPro"/>
</dbReference>
<dbReference type="RefSeq" id="WP_253200321.1">
    <property type="nucleotide sequence ID" value="NZ_CP086239.1"/>
</dbReference>
<dbReference type="PANTHER" id="PTHR20958:SF6">
    <property type="entry name" value="GLYCINE N-ACYLTRANSFERASE-LIKE PROTEIN"/>
    <property type="match status" value="1"/>
</dbReference>